<dbReference type="AlphaFoldDB" id="A0A2A2KL69"/>
<evidence type="ECO:0000256" key="1">
    <source>
        <dbReference type="ARBA" id="ARBA00022741"/>
    </source>
</evidence>
<dbReference type="GO" id="GO:0030970">
    <property type="term" value="P:retrograde protein transport, ER to cytosol"/>
    <property type="evidence" value="ECO:0007669"/>
    <property type="project" value="TreeGrafter"/>
</dbReference>
<dbReference type="InterPro" id="IPR003593">
    <property type="entry name" value="AAA+_ATPase"/>
</dbReference>
<dbReference type="GO" id="GO:0005829">
    <property type="term" value="C:cytosol"/>
    <property type="evidence" value="ECO:0007669"/>
    <property type="project" value="TreeGrafter"/>
</dbReference>
<dbReference type="Pfam" id="PF00004">
    <property type="entry name" value="AAA"/>
    <property type="match status" value="2"/>
</dbReference>
<name>A0A2A2KL69_9BILA</name>
<dbReference type="InterPro" id="IPR050168">
    <property type="entry name" value="AAA_ATPase_domain"/>
</dbReference>
<proteinExistence type="predicted"/>
<dbReference type="GO" id="GO:0016887">
    <property type="term" value="F:ATP hydrolysis activity"/>
    <property type="evidence" value="ECO:0007669"/>
    <property type="project" value="InterPro"/>
</dbReference>
<dbReference type="STRING" id="2018661.A0A2A2KL69"/>
<dbReference type="PANTHER" id="PTHR23077:SF171">
    <property type="entry name" value="NUCLEAR VALOSIN-CONTAINING PROTEIN-LIKE"/>
    <property type="match status" value="1"/>
</dbReference>
<dbReference type="SMART" id="SM00382">
    <property type="entry name" value="AAA"/>
    <property type="match status" value="2"/>
</dbReference>
<keyword evidence="1" id="KW-0547">Nucleotide-binding</keyword>
<dbReference type="InterPro" id="IPR001849">
    <property type="entry name" value="PH_domain"/>
</dbReference>
<dbReference type="Proteomes" id="UP000218231">
    <property type="component" value="Unassembled WGS sequence"/>
</dbReference>
<dbReference type="Pfam" id="PF17862">
    <property type="entry name" value="AAA_lid_3"/>
    <property type="match status" value="2"/>
</dbReference>
<dbReference type="FunFam" id="3.40.50.300:FF:000048">
    <property type="entry name" value="Transitional endoplasmic reticulum ATPase"/>
    <property type="match status" value="1"/>
</dbReference>
<comment type="caution">
    <text evidence="4">The sequence shown here is derived from an EMBL/GenBank/DDBJ whole genome shotgun (WGS) entry which is preliminary data.</text>
</comment>
<gene>
    <name evidence="4" type="ORF">WR25_26824</name>
</gene>
<dbReference type="PROSITE" id="PS50003">
    <property type="entry name" value="PH_DOMAIN"/>
    <property type="match status" value="1"/>
</dbReference>
<dbReference type="Gene3D" id="1.10.8.60">
    <property type="match status" value="2"/>
</dbReference>
<dbReference type="EMBL" id="LIAE01008319">
    <property type="protein sequence ID" value="PAV74579.1"/>
    <property type="molecule type" value="Genomic_DNA"/>
</dbReference>
<dbReference type="GO" id="GO:0034098">
    <property type="term" value="C:VCP-NPL4-UFD1 AAA ATPase complex"/>
    <property type="evidence" value="ECO:0007669"/>
    <property type="project" value="TreeGrafter"/>
</dbReference>
<dbReference type="InterPro" id="IPR003959">
    <property type="entry name" value="ATPase_AAA_core"/>
</dbReference>
<protein>
    <recommendedName>
        <fullName evidence="3">PH domain-containing protein</fullName>
    </recommendedName>
</protein>
<evidence type="ECO:0000313" key="4">
    <source>
        <dbReference type="EMBL" id="PAV74579.1"/>
    </source>
</evidence>
<evidence type="ECO:0000313" key="5">
    <source>
        <dbReference type="Proteomes" id="UP000218231"/>
    </source>
</evidence>
<dbReference type="Gene3D" id="3.40.50.300">
    <property type="entry name" value="P-loop containing nucleotide triphosphate hydrolases"/>
    <property type="match status" value="2"/>
</dbReference>
<evidence type="ECO:0000256" key="2">
    <source>
        <dbReference type="ARBA" id="ARBA00022840"/>
    </source>
</evidence>
<organism evidence="4 5">
    <name type="scientific">Diploscapter pachys</name>
    <dbReference type="NCBI Taxonomy" id="2018661"/>
    <lineage>
        <taxon>Eukaryota</taxon>
        <taxon>Metazoa</taxon>
        <taxon>Ecdysozoa</taxon>
        <taxon>Nematoda</taxon>
        <taxon>Chromadorea</taxon>
        <taxon>Rhabditida</taxon>
        <taxon>Rhabditina</taxon>
        <taxon>Rhabditomorpha</taxon>
        <taxon>Rhabditoidea</taxon>
        <taxon>Rhabditidae</taxon>
        <taxon>Diploscapter</taxon>
    </lineage>
</organism>
<dbReference type="FunFam" id="3.40.50.300:FF:000012">
    <property type="entry name" value="Transitional endoplasmic reticulum ATPase"/>
    <property type="match status" value="1"/>
</dbReference>
<dbReference type="OrthoDB" id="2187at2759"/>
<dbReference type="GO" id="GO:0031593">
    <property type="term" value="F:polyubiquitin modification-dependent protein binding"/>
    <property type="evidence" value="ECO:0007669"/>
    <property type="project" value="TreeGrafter"/>
</dbReference>
<accession>A0A2A2KL69</accession>
<reference evidence="4 5" key="1">
    <citation type="journal article" date="2017" name="Curr. Biol.">
        <title>Genome architecture and evolution of a unichromosomal asexual nematode.</title>
        <authorList>
            <person name="Fradin H."/>
            <person name="Zegar C."/>
            <person name="Gutwein M."/>
            <person name="Lucas J."/>
            <person name="Kovtun M."/>
            <person name="Corcoran D."/>
            <person name="Baugh L.R."/>
            <person name="Kiontke K."/>
            <person name="Gunsalus K."/>
            <person name="Fitch D.H."/>
            <person name="Piano F."/>
        </authorList>
    </citation>
    <scope>NUCLEOTIDE SEQUENCE [LARGE SCALE GENOMIC DNA]</scope>
    <source>
        <strain evidence="4">PF1309</strain>
    </source>
</reference>
<evidence type="ECO:0000259" key="3">
    <source>
        <dbReference type="PROSITE" id="PS50003"/>
    </source>
</evidence>
<dbReference type="InterPro" id="IPR027417">
    <property type="entry name" value="P-loop_NTPase"/>
</dbReference>
<dbReference type="SUPFAM" id="SSF52540">
    <property type="entry name" value="P-loop containing nucleoside triphosphate hydrolases"/>
    <property type="match status" value="2"/>
</dbReference>
<dbReference type="Gene3D" id="3.10.330.10">
    <property type="match status" value="1"/>
</dbReference>
<sequence>MFAIFNQSNSPKLKVKFDDNRIKDSWVAFISTSTAKELKIEGNGNYHAILHGRTNTKSISCLKVDNSFCQDGMIILNKEAQDNLNVRDDDDIEVELLKEVKNVTKLICQPISDTLPTGKIDLKEDILFKYLMAKEDNQILVYVNCLFTVAGIVFKAKEVSGNYGKVTGTTSITVVEAVSRPPRSVGYSDVGGLTKQLSQIRQVVELSLNHPQLFEKYGVKKPKGILLYGPPGTGKTYIARALAGEVGAFFLTISGPEIVDKLAGQAENNLRLAFEECEKKQRAILFIDEIDSIAPKRDKTQGELEKRIVAQLLTLMDGVKSSANMIVIGATNRANAIDPALRRPGRFDQEISIGIPDMSARFEILKVHTRKMKMQGNFLEQIARDTHGYVGADLAALCAQAAMNRIHEIVENKLPYDSDPPPVTQKDFEDALAATNASGLREMAVETPDVGWEDIGGLDDVKNELAETIQGPIMHPEEYNVFGMSPSRGVLFYGPPGCGKTLIAKAVAKECGVNFISVKGPELLNQWFGESEANVRDLFDKARAAAPCVIFFDEIDSIAKSRGSSEGGAGAASDRVINQLLTEMDGIGPKKKIFIIAATNRPDVIDPALTRPGRLDQLIYIPLPDESSRLAILRASLRRTPCGKDVNLEYIARMTEDFSGADLAEICQRACKLAIRERVAERKKFEEERRERAKDGLILSNDSFMPSVKELSRKHLEEVKHINFEN</sequence>
<dbReference type="GO" id="GO:0097352">
    <property type="term" value="P:autophagosome maturation"/>
    <property type="evidence" value="ECO:0007669"/>
    <property type="project" value="TreeGrafter"/>
</dbReference>
<dbReference type="PANTHER" id="PTHR23077">
    <property type="entry name" value="AAA-FAMILY ATPASE"/>
    <property type="match status" value="1"/>
</dbReference>
<feature type="domain" description="PH" evidence="3">
    <location>
        <begin position="1"/>
        <end position="35"/>
    </location>
</feature>
<dbReference type="GO" id="GO:0051228">
    <property type="term" value="P:mitotic spindle disassembly"/>
    <property type="evidence" value="ECO:0007669"/>
    <property type="project" value="TreeGrafter"/>
</dbReference>
<dbReference type="GO" id="GO:0005634">
    <property type="term" value="C:nucleus"/>
    <property type="evidence" value="ECO:0007669"/>
    <property type="project" value="TreeGrafter"/>
</dbReference>
<dbReference type="InterPro" id="IPR003960">
    <property type="entry name" value="ATPase_AAA_CS"/>
</dbReference>
<dbReference type="PROSITE" id="PS00674">
    <property type="entry name" value="AAA"/>
    <property type="match status" value="2"/>
</dbReference>
<dbReference type="GO" id="GO:0005524">
    <property type="term" value="F:ATP binding"/>
    <property type="evidence" value="ECO:0007669"/>
    <property type="project" value="UniProtKB-KW"/>
</dbReference>
<keyword evidence="2" id="KW-0067">ATP-binding</keyword>
<keyword evidence="5" id="KW-1185">Reference proteome</keyword>
<dbReference type="InterPro" id="IPR041569">
    <property type="entry name" value="AAA_lid_3"/>
</dbReference>